<feature type="compositionally biased region" description="Polar residues" evidence="1">
    <location>
        <begin position="225"/>
        <end position="261"/>
    </location>
</feature>
<feature type="region of interest" description="Disordered" evidence="1">
    <location>
        <begin position="792"/>
        <end position="849"/>
    </location>
</feature>
<feature type="compositionally biased region" description="Pro residues" evidence="1">
    <location>
        <begin position="798"/>
        <end position="847"/>
    </location>
</feature>
<dbReference type="Pfam" id="PF01607">
    <property type="entry name" value="CBM_14"/>
    <property type="match status" value="1"/>
</dbReference>
<feature type="chain" id="PRO_5034250448" description="Chitin-binding type-2 domain-containing protein" evidence="2">
    <location>
        <begin position="28"/>
        <end position="860"/>
    </location>
</feature>
<feature type="signal peptide" evidence="2">
    <location>
        <begin position="1"/>
        <end position="27"/>
    </location>
</feature>
<dbReference type="Gene3D" id="2.170.140.10">
    <property type="entry name" value="Chitin binding domain"/>
    <property type="match status" value="1"/>
</dbReference>
<dbReference type="GO" id="GO:0008061">
    <property type="term" value="F:chitin binding"/>
    <property type="evidence" value="ECO:0007669"/>
    <property type="project" value="InterPro"/>
</dbReference>
<keyword evidence="2" id="KW-0732">Signal</keyword>
<reference evidence="4" key="1">
    <citation type="submission" date="2021-05" db="EMBL/GenBank/DDBJ databases">
        <authorList>
            <person name="Alioto T."/>
            <person name="Alioto T."/>
            <person name="Gomez Garrido J."/>
        </authorList>
    </citation>
    <scope>NUCLEOTIDE SEQUENCE</scope>
</reference>
<evidence type="ECO:0000256" key="1">
    <source>
        <dbReference type="SAM" id="MobiDB-lite"/>
    </source>
</evidence>
<dbReference type="SUPFAM" id="SSF57625">
    <property type="entry name" value="Invertebrate chitin-binding proteins"/>
    <property type="match status" value="1"/>
</dbReference>
<dbReference type="AlphaFoldDB" id="A0A8D8VNE2"/>
<feature type="domain" description="Chitin-binding type-2" evidence="3">
    <location>
        <begin position="118"/>
        <end position="176"/>
    </location>
</feature>
<feature type="region of interest" description="Disordered" evidence="1">
    <location>
        <begin position="472"/>
        <end position="508"/>
    </location>
</feature>
<protein>
    <recommendedName>
        <fullName evidence="3">Chitin-binding type-2 domain-containing protein</fullName>
    </recommendedName>
</protein>
<organism evidence="4">
    <name type="scientific">Cacopsylla melanoneura</name>
    <dbReference type="NCBI Taxonomy" id="428564"/>
    <lineage>
        <taxon>Eukaryota</taxon>
        <taxon>Metazoa</taxon>
        <taxon>Ecdysozoa</taxon>
        <taxon>Arthropoda</taxon>
        <taxon>Hexapoda</taxon>
        <taxon>Insecta</taxon>
        <taxon>Pterygota</taxon>
        <taxon>Neoptera</taxon>
        <taxon>Paraneoptera</taxon>
        <taxon>Hemiptera</taxon>
        <taxon>Sternorrhyncha</taxon>
        <taxon>Psylloidea</taxon>
        <taxon>Psyllidae</taxon>
        <taxon>Psyllinae</taxon>
        <taxon>Cacopsylla</taxon>
    </lineage>
</organism>
<accession>A0A8D8VNE2</accession>
<evidence type="ECO:0000259" key="3">
    <source>
        <dbReference type="PROSITE" id="PS50940"/>
    </source>
</evidence>
<dbReference type="InterPro" id="IPR036508">
    <property type="entry name" value="Chitin-bd_dom_sf"/>
</dbReference>
<feature type="region of interest" description="Disordered" evidence="1">
    <location>
        <begin position="193"/>
        <end position="270"/>
    </location>
</feature>
<feature type="compositionally biased region" description="Polar residues" evidence="1">
    <location>
        <begin position="204"/>
        <end position="215"/>
    </location>
</feature>
<sequence>MLDHRIPSVPCIIFGIIILCQLPNLQTERVQKSKAKLNDVVPNRRIVPLSSNDLLAAQLLNETFPTYDAKIKRKVRKLENDGQGETAALDAVKTEEYQGVAGRPGIDFPILSNIPVTSFNCRNIKSPGYYADLETNCQVFHICEGGQKISFLCPNGTIFRQSNLICDWWFRVDCGESQNLYEESAEQLAIDQKGYKSKAKPSEKSANLESDSQANYRAAAPERTTAPSNSFYNTHESYTGTSRTKASGNQPLRQNTFSSPGNQYQRNYNNINNNNEVNQVQQAPQLVTPSPNTFFSNHRYQDPTEFNPNDDIAFDNFSGRSFTLENKRISPKPKAPVQEVIPQDNNNYSGGNSLDGESQVLAESVNYGTGKQNRYQQINHLKQDVAVVDNFKQELGRKQFDSLKLSTLNPQTGNNIPQSSPVQQANSFLQSSTIAKDASFPQSTTIQQSPVFAQGSTVQQNGEFRQIPNGQQSTTLQQSTNVPQSTTFQQGTTNQETTNYPQSTTIQQGSTYSQISTIQNTDYPQSTTYQDSTTYQQAVTNPLTTTYQQTVGDLQSTTYQQGITNPLTTNYQQTGGDTQTTLQQGTTAGLTQTANTANNAPTSNVRYTTPFVQESSTPVYSTIKESTFGYSTIKDASFPTTFSGSTASPDFLSTANFNRISLNQQSNLVPEANYNAGEENTNAIDSISLYYDQINNKESVRLPVSSYDTKNKISVSDIFLNSKVPSTSYDLSNSLPSVLTDSTKEGYSFLFSNGSSDPFYSRDNTQTVSKSPVYESLVPQQNQGIVQGIASTSQYTTSPPPPPTSHSPPPHTPTPYTPTPPPPHTPLLPHPPPFPHPSSPTLPPTLPPFSFLRKSELLSE</sequence>
<dbReference type="PANTHER" id="PTHR22933">
    <property type="entry name" value="FI18007P1-RELATED"/>
    <property type="match status" value="1"/>
</dbReference>
<name>A0A8D8VNE2_9HEMI</name>
<dbReference type="PANTHER" id="PTHR22933:SF42">
    <property type="entry name" value="FI18455P1-RELATED"/>
    <property type="match status" value="1"/>
</dbReference>
<dbReference type="SMART" id="SM00494">
    <property type="entry name" value="ChtBD2"/>
    <property type="match status" value="1"/>
</dbReference>
<dbReference type="GO" id="GO:0005576">
    <property type="term" value="C:extracellular region"/>
    <property type="evidence" value="ECO:0007669"/>
    <property type="project" value="InterPro"/>
</dbReference>
<dbReference type="EMBL" id="HBUF01071564">
    <property type="protein sequence ID" value="CAG6629698.1"/>
    <property type="molecule type" value="Transcribed_RNA"/>
</dbReference>
<evidence type="ECO:0000256" key="2">
    <source>
        <dbReference type="SAM" id="SignalP"/>
    </source>
</evidence>
<proteinExistence type="predicted"/>
<dbReference type="PROSITE" id="PS50940">
    <property type="entry name" value="CHIT_BIND_II"/>
    <property type="match status" value="1"/>
</dbReference>
<dbReference type="InterPro" id="IPR002557">
    <property type="entry name" value="Chitin-bd_dom"/>
</dbReference>
<dbReference type="InterPro" id="IPR052976">
    <property type="entry name" value="Scoloptoxin-like"/>
</dbReference>
<evidence type="ECO:0000313" key="4">
    <source>
        <dbReference type="EMBL" id="CAG6629698.1"/>
    </source>
</evidence>